<sequence length="284" mass="31566">MGLTDRPECSAGPDLLWLRLQPESPATEERGPPIRRGIETLGFTSSPSVSVVLEDDGTIVEDEAYFLCLPANTKFMLLRANEIWMHSQADRGTAQPCRKSTYVEVDGQDVTDGFESWHSLAEQLRQDLASIILMSEADLQSLIDVRCSDLAAALNFSEQKTQVLQDTLQRMLDHKEEERQSKELLKLYLKAVEREGTCDPQEQILGGMKKSSSLDDQQLICCCDSPNLSSAFRTLTTVIAAGARLDETDGVQVEATAGFSSTTLMVLKEKKYPETRLSNEELQV</sequence>
<comment type="caution">
    <text evidence="4">The sequence shown here is derived from an EMBL/GenBank/DDBJ whole genome shotgun (WGS) entry which is preliminary data.</text>
</comment>
<dbReference type="SMART" id="SM00266">
    <property type="entry name" value="CAD"/>
    <property type="match status" value="1"/>
</dbReference>
<dbReference type="SUPFAM" id="SSF54277">
    <property type="entry name" value="CAD &amp; PB1 domains"/>
    <property type="match status" value="1"/>
</dbReference>
<dbReference type="EMBL" id="QBIY01013106">
    <property type="protein sequence ID" value="RXN11756.1"/>
    <property type="molecule type" value="Genomic_DNA"/>
</dbReference>
<name>A0A498LX47_LABRO</name>
<dbReference type="InterPro" id="IPR027296">
    <property type="entry name" value="DFF-C"/>
</dbReference>
<evidence type="ECO:0000256" key="2">
    <source>
        <dbReference type="PROSITE-ProRule" id="PRU00447"/>
    </source>
</evidence>
<accession>A0A498LX47</accession>
<dbReference type="GO" id="GO:0042981">
    <property type="term" value="P:regulation of apoptotic process"/>
    <property type="evidence" value="ECO:0007669"/>
    <property type="project" value="TreeGrafter"/>
</dbReference>
<evidence type="ECO:0000259" key="3">
    <source>
        <dbReference type="PROSITE" id="PS51135"/>
    </source>
</evidence>
<protein>
    <submittedName>
        <fullName evidence="4">DNAation factor subunit alpha-like protein</fullName>
    </submittedName>
</protein>
<dbReference type="InterPro" id="IPR015121">
    <property type="entry name" value="DNA_fragmentation_mid_dom"/>
</dbReference>
<dbReference type="AlphaFoldDB" id="A0A498LX47"/>
<dbReference type="Gene3D" id="3.10.20.10">
    <property type="match status" value="1"/>
</dbReference>
<dbReference type="Pfam" id="PF02017">
    <property type="entry name" value="CIDE-N"/>
    <property type="match status" value="1"/>
</dbReference>
<evidence type="ECO:0000256" key="1">
    <source>
        <dbReference type="ARBA" id="ARBA00022703"/>
    </source>
</evidence>
<dbReference type="STRING" id="84645.A0A498LX47"/>
<dbReference type="InterPro" id="IPR003508">
    <property type="entry name" value="CIDE-N_dom"/>
</dbReference>
<organism evidence="4 5">
    <name type="scientific">Labeo rohita</name>
    <name type="common">Indian major carp</name>
    <name type="synonym">Cyprinus rohita</name>
    <dbReference type="NCBI Taxonomy" id="84645"/>
    <lineage>
        <taxon>Eukaryota</taxon>
        <taxon>Metazoa</taxon>
        <taxon>Chordata</taxon>
        <taxon>Craniata</taxon>
        <taxon>Vertebrata</taxon>
        <taxon>Euteleostomi</taxon>
        <taxon>Actinopterygii</taxon>
        <taxon>Neopterygii</taxon>
        <taxon>Teleostei</taxon>
        <taxon>Ostariophysi</taxon>
        <taxon>Cypriniformes</taxon>
        <taxon>Cyprinidae</taxon>
        <taxon>Labeoninae</taxon>
        <taxon>Labeonini</taxon>
        <taxon>Labeo</taxon>
    </lineage>
</organism>
<dbReference type="PANTHER" id="PTHR12306:SF16">
    <property type="entry name" value="DNAATION FACTOR SUBUNIT ALPHA"/>
    <property type="match status" value="1"/>
</dbReference>
<keyword evidence="5" id="KW-1185">Reference proteome</keyword>
<evidence type="ECO:0007829" key="6">
    <source>
        <dbReference type="PeptideAtlas" id="A0A498LX47"/>
    </source>
</evidence>
<dbReference type="Pfam" id="PF09033">
    <property type="entry name" value="DFF-C"/>
    <property type="match status" value="2"/>
</dbReference>
<dbReference type="PROSITE" id="PS51135">
    <property type="entry name" value="CIDE_N"/>
    <property type="match status" value="1"/>
</dbReference>
<dbReference type="GO" id="GO:0006915">
    <property type="term" value="P:apoptotic process"/>
    <property type="evidence" value="ECO:0007669"/>
    <property type="project" value="UniProtKB-UniRule"/>
</dbReference>
<proteinExistence type="evidence at protein level"/>
<reference evidence="4 5" key="1">
    <citation type="submission" date="2018-03" db="EMBL/GenBank/DDBJ databases">
        <title>Draft genome sequence of Rohu Carp (Labeo rohita).</title>
        <authorList>
            <person name="Das P."/>
            <person name="Kushwaha B."/>
            <person name="Joshi C.G."/>
            <person name="Kumar D."/>
            <person name="Nagpure N.S."/>
            <person name="Sahoo L."/>
            <person name="Das S.P."/>
            <person name="Bit A."/>
            <person name="Patnaik S."/>
            <person name="Meher P.K."/>
            <person name="Jayasankar P."/>
            <person name="Koringa P.G."/>
            <person name="Patel N.V."/>
            <person name="Hinsu A.T."/>
            <person name="Kumar R."/>
            <person name="Pandey M."/>
            <person name="Agarwal S."/>
            <person name="Srivastava S."/>
            <person name="Singh M."/>
            <person name="Iquebal M.A."/>
            <person name="Jaiswal S."/>
            <person name="Angadi U.B."/>
            <person name="Kumar N."/>
            <person name="Raza M."/>
            <person name="Shah T.M."/>
            <person name="Rai A."/>
            <person name="Jena J.K."/>
        </authorList>
    </citation>
    <scope>NUCLEOTIDE SEQUENCE [LARGE SCALE GENOMIC DNA]</scope>
    <source>
        <strain evidence="4">DASCIFA01</strain>
        <tissue evidence="4">Testis</tissue>
    </source>
</reference>
<gene>
    <name evidence="4" type="ORF">ROHU_029905</name>
</gene>
<keyword evidence="6" id="KW-1267">Proteomics identification</keyword>
<dbReference type="SUPFAM" id="SSF81783">
    <property type="entry name" value="C-terminal domain of DFF45/ICAD (DFF-C domain)"/>
    <property type="match status" value="1"/>
</dbReference>
<evidence type="ECO:0000313" key="5">
    <source>
        <dbReference type="Proteomes" id="UP000290572"/>
    </source>
</evidence>
<evidence type="ECO:0000313" key="4">
    <source>
        <dbReference type="EMBL" id="RXN11756.1"/>
    </source>
</evidence>
<feature type="domain" description="CIDE-N" evidence="3">
    <location>
        <begin position="10"/>
        <end position="86"/>
    </location>
</feature>
<keyword evidence="1 2" id="KW-0053">Apoptosis</keyword>
<dbReference type="Gene3D" id="1.10.1490.10">
    <property type="entry name" value="C-terminal domain of DFF45/ICAD (DFF-C domain)"/>
    <property type="match status" value="2"/>
</dbReference>
<dbReference type="Proteomes" id="UP000290572">
    <property type="component" value="Unassembled WGS sequence"/>
</dbReference>
<dbReference type="PANTHER" id="PTHR12306">
    <property type="entry name" value="CELL DEATH ACTIVATOR CIDE"/>
    <property type="match status" value="1"/>
</dbReference>